<evidence type="ECO:0000313" key="1">
    <source>
        <dbReference type="EMBL" id="CUN22447.1"/>
    </source>
</evidence>
<organism evidence="1 2">
    <name type="scientific">Parabacteroides distasonis</name>
    <dbReference type="NCBI Taxonomy" id="823"/>
    <lineage>
        <taxon>Bacteria</taxon>
        <taxon>Pseudomonadati</taxon>
        <taxon>Bacteroidota</taxon>
        <taxon>Bacteroidia</taxon>
        <taxon>Bacteroidales</taxon>
        <taxon>Tannerellaceae</taxon>
        <taxon>Parabacteroides</taxon>
    </lineage>
</organism>
<proteinExistence type="predicted"/>
<gene>
    <name evidence="1" type="ORF">ERS852429_02651</name>
</gene>
<reference evidence="1 2" key="1">
    <citation type="submission" date="2015-09" db="EMBL/GenBank/DDBJ databases">
        <authorList>
            <consortium name="Pathogen Informatics"/>
        </authorList>
    </citation>
    <scope>NUCLEOTIDE SEQUENCE [LARGE SCALE GENOMIC DNA]</scope>
    <source>
        <strain evidence="1 2">2789STDY5608872</strain>
    </source>
</reference>
<dbReference type="EMBL" id="CYXP01000006">
    <property type="protein sequence ID" value="CUN22447.1"/>
    <property type="molecule type" value="Genomic_DNA"/>
</dbReference>
<dbReference type="AlphaFoldDB" id="A0A173V846"/>
<sequence length="214" mass="24199">MTTNETINQNVDFTVEQVRNILYGCMDNCQRIFKKYDLEDYANWGIAQKKEYFGGKVVIFTSTRAYVIQDISVDTSEDLANGIWKAWKSMFILSASLAKVKQNIKEMGGSMPSLMPVKGVVSMYNAEGINIFSSDLYGDCADNIRFTPKSKDIKEAGKPKEVRDCGFRQAKAMFTLLGADKLIRQYRYEKEEPKTVIPALPETVIEEAEAIVLN</sequence>
<dbReference type="Proteomes" id="UP000095591">
    <property type="component" value="Unassembled WGS sequence"/>
</dbReference>
<dbReference type="RefSeq" id="WP_057319541.1">
    <property type="nucleotide sequence ID" value="NZ_CYXP01000006.1"/>
</dbReference>
<accession>A0A173V846</accession>
<protein>
    <submittedName>
        <fullName evidence="1">Uncharacterized protein</fullName>
    </submittedName>
</protein>
<evidence type="ECO:0000313" key="2">
    <source>
        <dbReference type="Proteomes" id="UP000095591"/>
    </source>
</evidence>
<name>A0A173V846_PARDI</name>